<proteinExistence type="inferred from homology"/>
<evidence type="ECO:0000256" key="1">
    <source>
        <dbReference type="ARBA" id="ARBA00005254"/>
    </source>
</evidence>
<evidence type="ECO:0000313" key="2">
    <source>
        <dbReference type="EMBL" id="OIJ92685.1"/>
    </source>
</evidence>
<comment type="similarity">
    <text evidence="1">Belongs to the enoyl-CoA hydratase/isomerase family.</text>
</comment>
<dbReference type="PANTHER" id="PTHR43802:SF1">
    <property type="entry name" value="IP11341P-RELATED"/>
    <property type="match status" value="1"/>
</dbReference>
<reference evidence="2 3" key="1">
    <citation type="submission" date="2016-10" db="EMBL/GenBank/DDBJ databases">
        <title>Genome sequence of Streptomyces sp. MUSC 93.</title>
        <authorList>
            <person name="Lee L.-H."/>
            <person name="Ser H.-L."/>
            <person name="Law J.W.-F."/>
        </authorList>
    </citation>
    <scope>NUCLEOTIDE SEQUENCE [LARGE SCALE GENOMIC DNA]</scope>
    <source>
        <strain evidence="2 3">MUSC 93</strain>
    </source>
</reference>
<dbReference type="AlphaFoldDB" id="A0A1S2PH07"/>
<dbReference type="Gene3D" id="3.30.300.220">
    <property type="match status" value="1"/>
</dbReference>
<dbReference type="PANTHER" id="PTHR43802">
    <property type="entry name" value="ENOYL-COA HYDRATASE"/>
    <property type="match status" value="1"/>
</dbReference>
<name>A0A1S2PH07_9ACTN</name>
<keyword evidence="3" id="KW-1185">Reference proteome</keyword>
<accession>A0A1S2PH07</accession>
<evidence type="ECO:0008006" key="4">
    <source>
        <dbReference type="Google" id="ProtNLM"/>
    </source>
</evidence>
<protein>
    <recommendedName>
        <fullName evidence="4">Enoyl-CoA hydratase</fullName>
    </recommendedName>
</protein>
<dbReference type="EMBL" id="MLYP01000036">
    <property type="protein sequence ID" value="OIJ92685.1"/>
    <property type="molecule type" value="Genomic_DNA"/>
</dbReference>
<comment type="caution">
    <text evidence="2">The sequence shown here is derived from an EMBL/GenBank/DDBJ whole genome shotgun (WGS) entry which is preliminary data.</text>
</comment>
<sequence>MPVRIERQGHVTTVILSRPEARNAVDGPTATALADAFREFEADESAQVAVLRGELRYGMDVLAEGLAGAARFAAGAGRHGSFTGL</sequence>
<gene>
    <name evidence="2" type="ORF">BIV24_13140</name>
</gene>
<dbReference type="InterPro" id="IPR029045">
    <property type="entry name" value="ClpP/crotonase-like_dom_sf"/>
</dbReference>
<dbReference type="Proteomes" id="UP000179935">
    <property type="component" value="Unassembled WGS sequence"/>
</dbReference>
<dbReference type="SUPFAM" id="SSF52096">
    <property type="entry name" value="ClpP/crotonase"/>
    <property type="match status" value="1"/>
</dbReference>
<dbReference type="STRING" id="1428652.BIV24_13140"/>
<evidence type="ECO:0000313" key="3">
    <source>
        <dbReference type="Proteomes" id="UP000179935"/>
    </source>
</evidence>
<organism evidence="2 3">
    <name type="scientific">Streptomyces colonosanans</name>
    <dbReference type="NCBI Taxonomy" id="1428652"/>
    <lineage>
        <taxon>Bacteria</taxon>
        <taxon>Bacillati</taxon>
        <taxon>Actinomycetota</taxon>
        <taxon>Actinomycetes</taxon>
        <taxon>Kitasatosporales</taxon>
        <taxon>Streptomycetaceae</taxon>
        <taxon>Streptomyces</taxon>
    </lineage>
</organism>